<protein>
    <submittedName>
        <fullName evidence="1">Uncharacterized protein</fullName>
    </submittedName>
</protein>
<dbReference type="Proteomes" id="UP001148737">
    <property type="component" value="Unassembled WGS sequence"/>
</dbReference>
<comment type="caution">
    <text evidence="1">The sequence shown here is derived from an EMBL/GenBank/DDBJ whole genome shotgun (WGS) entry which is preliminary data.</text>
</comment>
<evidence type="ECO:0000313" key="2">
    <source>
        <dbReference type="Proteomes" id="UP001148737"/>
    </source>
</evidence>
<sequence>MKARKAKKGKGGGGGGGGGNGGGSEGQNATGNAQGIKPAQVATNRGKEDDEAATGENGNRTAASEPQGLVIHDDD</sequence>
<proteinExistence type="predicted"/>
<accession>A0ACC1QVQ4</accession>
<keyword evidence="2" id="KW-1185">Reference proteome</keyword>
<dbReference type="EMBL" id="JANAKD010000511">
    <property type="protein sequence ID" value="KAJ3493210.1"/>
    <property type="molecule type" value="Genomic_DNA"/>
</dbReference>
<gene>
    <name evidence="1" type="ORF">NLG97_g4875</name>
</gene>
<reference evidence="1" key="1">
    <citation type="submission" date="2022-07" db="EMBL/GenBank/DDBJ databases">
        <title>Genome Sequence of Lecanicillium saksenae.</title>
        <authorList>
            <person name="Buettner E."/>
        </authorList>
    </citation>
    <scope>NUCLEOTIDE SEQUENCE</scope>
    <source>
        <strain evidence="1">VT-O1</strain>
    </source>
</reference>
<name>A0ACC1QVQ4_9HYPO</name>
<organism evidence="1 2">
    <name type="scientific">Lecanicillium saksenae</name>
    <dbReference type="NCBI Taxonomy" id="468837"/>
    <lineage>
        <taxon>Eukaryota</taxon>
        <taxon>Fungi</taxon>
        <taxon>Dikarya</taxon>
        <taxon>Ascomycota</taxon>
        <taxon>Pezizomycotina</taxon>
        <taxon>Sordariomycetes</taxon>
        <taxon>Hypocreomycetidae</taxon>
        <taxon>Hypocreales</taxon>
        <taxon>Cordycipitaceae</taxon>
        <taxon>Lecanicillium</taxon>
    </lineage>
</organism>
<evidence type="ECO:0000313" key="1">
    <source>
        <dbReference type="EMBL" id="KAJ3493210.1"/>
    </source>
</evidence>